<gene>
    <name evidence="2" type="ORF">QYT958_LOCUS47107</name>
    <name evidence="1" type="ORF">UJA718_LOCUS49375</name>
</gene>
<evidence type="ECO:0000313" key="2">
    <source>
        <dbReference type="EMBL" id="CAF5134262.1"/>
    </source>
</evidence>
<accession>A0A821ZL61</accession>
<reference evidence="1" key="1">
    <citation type="submission" date="2021-02" db="EMBL/GenBank/DDBJ databases">
        <authorList>
            <person name="Nowell W R."/>
        </authorList>
    </citation>
    <scope>NUCLEOTIDE SEQUENCE</scope>
</reference>
<feature type="non-terminal residue" evidence="1">
    <location>
        <position position="72"/>
    </location>
</feature>
<evidence type="ECO:0000313" key="1">
    <source>
        <dbReference type="EMBL" id="CAF4982233.1"/>
    </source>
</evidence>
<dbReference type="EMBL" id="CAJOBR010086943">
    <property type="protein sequence ID" value="CAF5134262.1"/>
    <property type="molecule type" value="Genomic_DNA"/>
</dbReference>
<dbReference type="Proteomes" id="UP000663848">
    <property type="component" value="Unassembled WGS sequence"/>
</dbReference>
<dbReference type="AlphaFoldDB" id="A0A821ZL61"/>
<sequence>AGQYNELRVTQSYNTVLAVLGQNAVCQPDRNQAGIPLYCDQTTTSFSVSATSSSSTVFAVQVNHSSHLDYDY</sequence>
<proteinExistence type="predicted"/>
<keyword evidence="3" id="KW-1185">Reference proteome</keyword>
<protein>
    <submittedName>
        <fullName evidence="1">Uncharacterized protein</fullName>
    </submittedName>
</protein>
<name>A0A821ZL61_9BILA</name>
<dbReference type="Proteomes" id="UP000663873">
    <property type="component" value="Unassembled WGS sequence"/>
</dbReference>
<dbReference type="EMBL" id="CAJOBP010103346">
    <property type="protein sequence ID" value="CAF4982233.1"/>
    <property type="molecule type" value="Genomic_DNA"/>
</dbReference>
<feature type="non-terminal residue" evidence="1">
    <location>
        <position position="1"/>
    </location>
</feature>
<comment type="caution">
    <text evidence="1">The sequence shown here is derived from an EMBL/GenBank/DDBJ whole genome shotgun (WGS) entry which is preliminary data.</text>
</comment>
<evidence type="ECO:0000313" key="3">
    <source>
        <dbReference type="Proteomes" id="UP000663873"/>
    </source>
</evidence>
<organism evidence="1 3">
    <name type="scientific">Rotaria socialis</name>
    <dbReference type="NCBI Taxonomy" id="392032"/>
    <lineage>
        <taxon>Eukaryota</taxon>
        <taxon>Metazoa</taxon>
        <taxon>Spiralia</taxon>
        <taxon>Gnathifera</taxon>
        <taxon>Rotifera</taxon>
        <taxon>Eurotatoria</taxon>
        <taxon>Bdelloidea</taxon>
        <taxon>Philodinida</taxon>
        <taxon>Philodinidae</taxon>
        <taxon>Rotaria</taxon>
    </lineage>
</organism>